<feature type="compositionally biased region" description="Gly residues" evidence="1">
    <location>
        <begin position="546"/>
        <end position="556"/>
    </location>
</feature>
<name>A0ABP0CV15_9PEZI</name>
<dbReference type="EMBL" id="CAWUHB010000106">
    <property type="protein sequence ID" value="CAK7235948.1"/>
    <property type="molecule type" value="Genomic_DNA"/>
</dbReference>
<accession>A0ABP0CV15</accession>
<evidence type="ECO:0000256" key="1">
    <source>
        <dbReference type="SAM" id="MobiDB-lite"/>
    </source>
</evidence>
<feature type="compositionally biased region" description="Low complexity" evidence="1">
    <location>
        <begin position="918"/>
        <end position="933"/>
    </location>
</feature>
<feature type="compositionally biased region" description="Basic and acidic residues" evidence="1">
    <location>
        <begin position="68"/>
        <end position="86"/>
    </location>
</feature>
<gene>
    <name evidence="2" type="ORF">SCUCBS95973_009439</name>
</gene>
<sequence>MPGPAFLSGRKPSRNVARGLYQPTTINDYESLLAAGAVGGAVGGAVAGNGTNGIHPIYEADEEDDDSLAEKGKRRGGAEKGSEESTGRSVSPETEELTDPFMTPSTQSANTGFPNPMHSSYAGALGPNTVNLNPFVRNTPSPEAGAAMMRNVHGGMAGGIDANNAAAGPLMPVGQDRDVQEWVSGLEIEDLLFSPPVPGAGAAIAASVSPAPGAGPTPQRGRVSPINTSRRLSLRSKASNGSSPTRNSFFGAGAAAAVAGAVAGVAGAWGTGEDEARTGSNLSDRSAFSFLSHTTSSRSRRGGAGVAVIGADGKVASSDSSSASFNTAQSGFHSLRNEGPALLYGKGHRNGSSAAGSFGAASGNGGGSNSNGGSSASGSIRRGAVSPAGYHLSSPPKLPPLGLGPSFTEYGGAASVMATGAYSRSPHDEDENDVLPGSPSKQKGKRTWMGSIMRIFSSGSSANANAASDAARDAANSSSMGTGAQQGPNYRDMAHATLLRRKQGRSDWEADELREEENTAVGALRSGGRAASVGSIHGYSHGIGQGTGSGAGGASGSGNIASGRRDGSGKSDEWDVEKAVQNRVVQVMFTMPRGEQLRVVNAEVEEDDDEVDLGIDRQPIIDPRDYSIHTDATTQGHDNEEGDMGGLSAPPPPPVQPRPYQSYRSRSPLQTTIAAAAAANEKYRALPPPPQAAEPIEVPREVMDKQDEQLRQLNEALAESKRLLSTKAIEPWMLDADDDDDDYDDDYDDGATFGEEEVHQDEAQAYPMNKGKVVDVSWMDASGVPQPLNTPMSSQRKRTKEERESLATAANLARILMNQPPRTPEPVMSFESLEAPPRTPEPVLSSVPRQVPEPAAESAAVPKQSFQTLATPSLTSAATAAPSAPITLATAMPTTPTKSVSPIRSLAGTYRTPIKTVSNDSLSTNTSSSITSRRSGRRGTLGGDTLLGSPAATEAASTIRKPAGFVLNMVDKFELTGSPKSG</sequence>
<feature type="compositionally biased region" description="Basic and acidic residues" evidence="1">
    <location>
        <begin position="563"/>
        <end position="573"/>
    </location>
</feature>
<feature type="region of interest" description="Disordered" evidence="1">
    <location>
        <begin position="546"/>
        <end position="573"/>
    </location>
</feature>
<feature type="compositionally biased region" description="Low complexity" evidence="1">
    <location>
        <begin position="392"/>
        <end position="404"/>
    </location>
</feature>
<feature type="compositionally biased region" description="Low complexity" evidence="1">
    <location>
        <begin position="852"/>
        <end position="864"/>
    </location>
</feature>
<feature type="compositionally biased region" description="Polar residues" evidence="1">
    <location>
        <begin position="225"/>
        <end position="245"/>
    </location>
</feature>
<feature type="region of interest" description="Disordered" evidence="1">
    <location>
        <begin position="353"/>
        <end position="404"/>
    </location>
</feature>
<feature type="region of interest" description="Disordered" evidence="1">
    <location>
        <begin position="467"/>
        <end position="490"/>
    </location>
</feature>
<feature type="compositionally biased region" description="Polar residues" evidence="1">
    <location>
        <begin position="103"/>
        <end position="113"/>
    </location>
</feature>
<feature type="region of interest" description="Disordered" evidence="1">
    <location>
        <begin position="627"/>
        <end position="663"/>
    </location>
</feature>
<organism evidence="2 3">
    <name type="scientific">Sporothrix curviconia</name>
    <dbReference type="NCBI Taxonomy" id="1260050"/>
    <lineage>
        <taxon>Eukaryota</taxon>
        <taxon>Fungi</taxon>
        <taxon>Dikarya</taxon>
        <taxon>Ascomycota</taxon>
        <taxon>Pezizomycotina</taxon>
        <taxon>Sordariomycetes</taxon>
        <taxon>Sordariomycetidae</taxon>
        <taxon>Ophiostomatales</taxon>
        <taxon>Ophiostomataceae</taxon>
        <taxon>Sporothrix</taxon>
    </lineage>
</organism>
<proteinExistence type="predicted"/>
<protein>
    <submittedName>
        <fullName evidence="2">Uncharacterized protein</fullName>
    </submittedName>
</protein>
<comment type="caution">
    <text evidence="2">The sequence shown here is derived from an EMBL/GenBank/DDBJ whole genome shotgun (WGS) entry which is preliminary data.</text>
</comment>
<evidence type="ECO:0000313" key="3">
    <source>
        <dbReference type="Proteomes" id="UP001642405"/>
    </source>
</evidence>
<feature type="region of interest" description="Disordered" evidence="1">
    <location>
        <begin position="819"/>
        <end position="864"/>
    </location>
</feature>
<keyword evidence="3" id="KW-1185">Reference proteome</keyword>
<reference evidence="2 3" key="1">
    <citation type="submission" date="2024-01" db="EMBL/GenBank/DDBJ databases">
        <authorList>
            <person name="Allen C."/>
            <person name="Tagirdzhanova G."/>
        </authorList>
    </citation>
    <scope>NUCLEOTIDE SEQUENCE [LARGE SCALE GENOMIC DNA]</scope>
</reference>
<feature type="region of interest" description="Disordered" evidence="1">
    <location>
        <begin position="916"/>
        <end position="955"/>
    </location>
</feature>
<feature type="region of interest" description="Disordered" evidence="1">
    <location>
        <begin position="208"/>
        <end position="245"/>
    </location>
</feature>
<dbReference type="Proteomes" id="UP001642405">
    <property type="component" value="Unassembled WGS sequence"/>
</dbReference>
<feature type="region of interest" description="Disordered" evidence="1">
    <location>
        <begin position="423"/>
        <end position="445"/>
    </location>
</feature>
<feature type="compositionally biased region" description="Low complexity" evidence="1">
    <location>
        <begin position="467"/>
        <end position="479"/>
    </location>
</feature>
<feature type="compositionally biased region" description="Low complexity" evidence="1">
    <location>
        <begin position="208"/>
        <end position="218"/>
    </location>
</feature>
<feature type="region of interest" description="Disordered" evidence="1">
    <location>
        <begin position="56"/>
        <end position="120"/>
    </location>
</feature>
<evidence type="ECO:0000313" key="2">
    <source>
        <dbReference type="EMBL" id="CAK7235948.1"/>
    </source>
</evidence>